<reference evidence="10" key="1">
    <citation type="journal article" date="2019" name="Int. J. Syst. Evol. Microbiol.">
        <title>The Global Catalogue of Microorganisms (GCM) 10K type strain sequencing project: providing services to taxonomists for standard genome sequencing and annotation.</title>
        <authorList>
            <consortium name="The Broad Institute Genomics Platform"/>
            <consortium name="The Broad Institute Genome Sequencing Center for Infectious Disease"/>
            <person name="Wu L."/>
            <person name="Ma J."/>
        </authorList>
    </citation>
    <scope>NUCLEOTIDE SEQUENCE [LARGE SCALE GENOMIC DNA]</scope>
    <source>
        <strain evidence="10">JCM 17551</strain>
    </source>
</reference>
<gene>
    <name evidence="9" type="primary">tssH_1</name>
    <name evidence="9" type="ORF">GCM10022277_12330</name>
</gene>
<dbReference type="RefSeq" id="WP_344796550.1">
    <property type="nucleotide sequence ID" value="NZ_BAABBN010000004.1"/>
</dbReference>
<proteinExistence type="inferred from homology"/>
<dbReference type="PROSITE" id="PS51903">
    <property type="entry name" value="CLP_R"/>
    <property type="match status" value="1"/>
</dbReference>
<dbReference type="InterPro" id="IPR003593">
    <property type="entry name" value="AAA+_ATPase"/>
</dbReference>
<evidence type="ECO:0000256" key="2">
    <source>
        <dbReference type="ARBA" id="ARBA00022737"/>
    </source>
</evidence>
<dbReference type="InterPro" id="IPR050130">
    <property type="entry name" value="ClpA_ClpB"/>
</dbReference>
<dbReference type="PANTHER" id="PTHR11638:SF184">
    <property type="entry name" value="ATPASE WITH CHAPERONE ACTIVITY"/>
    <property type="match status" value="1"/>
</dbReference>
<dbReference type="InterPro" id="IPR036628">
    <property type="entry name" value="Clp_N_dom_sf"/>
</dbReference>
<keyword evidence="5" id="KW-0143">Chaperone</keyword>
<keyword evidence="2 6" id="KW-0677">Repeat</keyword>
<dbReference type="CDD" id="cd19499">
    <property type="entry name" value="RecA-like_ClpB_Hsp104-like"/>
    <property type="match status" value="1"/>
</dbReference>
<dbReference type="PRINTS" id="PR00300">
    <property type="entry name" value="CLPPROTEASEA"/>
</dbReference>
<dbReference type="Gene3D" id="1.10.1780.10">
    <property type="entry name" value="Clp, N-terminal domain"/>
    <property type="match status" value="1"/>
</dbReference>
<dbReference type="InterPro" id="IPR018368">
    <property type="entry name" value="ClpA/B_CS1"/>
</dbReference>
<keyword evidence="7" id="KW-0175">Coiled coil</keyword>
<dbReference type="Pfam" id="PF07724">
    <property type="entry name" value="AAA_2"/>
    <property type="match status" value="1"/>
</dbReference>
<dbReference type="InterPro" id="IPR027417">
    <property type="entry name" value="P-loop_NTPase"/>
</dbReference>
<sequence>MTTTTLKSLVQRLNSPCRESLEAATALCQSRSHYTVEIDHWLSAMFDKDLGDLRIICGSFEVNQDELISELQGALESLKSGNNTLPSISMQVINLLKQTWLNTSIAFGDDQIRSAYLLYTLLKDETLSVWVSRRSRQLEKIDPDQLLQAWPNLQKDSDEQGSTVAPKTAVSSGKSGALDQFTIDLTAQAKEGKIDPILGRDNEIRQMADILTRRRQNNPILTGEAGVGKTAVVEGLALRISQGDVPDKLKNVAIKVLDLALLQAGAGMKGEFENRLKQVINEVSSSPVPIILFIDEAHTMIGSGGQAGQNDAANLLKPALARGELRTIAATTWAEYKKYFEKDAALTRRFQVVKVEEPSPEKAVVMMRGLLPVMENHHAVAISDQALQAAVSLSDRYINGRQLPDKAVGLLDTACARVAMSQDATPGLVEDKQRTLQQITAEIDVLKREQKIGDDHAEKLDELESAFASAEIELEALTQRWNSEKALVEEAQSIAAELQAEDVESVDSLMSRLTEIRSELSAQAEPMVHWQVTDTLVAEVVSDWTGIPLGRMQADEIETVLSLQSHLEKRVIGQSHALELITKTVQTSRAHLGDENRPNGVFLLTGPSGVGKTETALAIAEQVYGSEDSVTVINMSEFKEEHKVSLLLGSPPGYVGYGEGGVLTEAVRRKPYSVVLLDEMEKAHPGVQDIFYQVFDKGTIKDGEGRDIDFRNTIIIMTSNVGTDTTMRLFEDPDTAPSPAGLAKALKPDLLEVFKPAFLGRLNVIPYLPLDEEKLSLIANLQLKRVVKRLDKNYKMKFSYSDEVISKIVEQCTDADSGARTIHNILQNQLLPELSIKVLGRIAEMKPLNEASVTIENNDFVYDLT</sequence>
<dbReference type="SMART" id="SM01086">
    <property type="entry name" value="ClpB_D2-small"/>
    <property type="match status" value="1"/>
</dbReference>
<evidence type="ECO:0000313" key="10">
    <source>
        <dbReference type="Proteomes" id="UP001501565"/>
    </source>
</evidence>
<dbReference type="PANTHER" id="PTHR11638">
    <property type="entry name" value="ATP-DEPENDENT CLP PROTEASE"/>
    <property type="match status" value="1"/>
</dbReference>
<organism evidence="9 10">
    <name type="scientific">Litoribacillus peritrichatus</name>
    <dbReference type="NCBI Taxonomy" id="718191"/>
    <lineage>
        <taxon>Bacteria</taxon>
        <taxon>Pseudomonadati</taxon>
        <taxon>Pseudomonadota</taxon>
        <taxon>Gammaproteobacteria</taxon>
        <taxon>Oceanospirillales</taxon>
        <taxon>Oceanospirillaceae</taxon>
        <taxon>Litoribacillus</taxon>
    </lineage>
</organism>
<evidence type="ECO:0000256" key="5">
    <source>
        <dbReference type="ARBA" id="ARBA00023186"/>
    </source>
</evidence>
<dbReference type="SMART" id="SM00382">
    <property type="entry name" value="AAA"/>
    <property type="match status" value="2"/>
</dbReference>
<keyword evidence="4" id="KW-0067">ATP-binding</keyword>
<name>A0ABP7MAJ7_9GAMM</name>
<dbReference type="Pfam" id="PF10431">
    <property type="entry name" value="ClpB_D2-small"/>
    <property type="match status" value="1"/>
</dbReference>
<comment type="caution">
    <text evidence="9">The sequence shown here is derived from an EMBL/GenBank/DDBJ whole genome shotgun (WGS) entry which is preliminary data.</text>
</comment>
<comment type="similarity">
    <text evidence="1">Belongs to the ClpA/ClpB family.</text>
</comment>
<evidence type="ECO:0000259" key="8">
    <source>
        <dbReference type="PROSITE" id="PS51903"/>
    </source>
</evidence>
<dbReference type="PROSITE" id="PS00870">
    <property type="entry name" value="CLPAB_1"/>
    <property type="match status" value="1"/>
</dbReference>
<dbReference type="SUPFAM" id="SSF81923">
    <property type="entry name" value="Double Clp-N motif"/>
    <property type="match status" value="1"/>
</dbReference>
<keyword evidence="10" id="KW-1185">Reference proteome</keyword>
<dbReference type="InterPro" id="IPR001270">
    <property type="entry name" value="ClpA/B"/>
</dbReference>
<dbReference type="CDD" id="cd00009">
    <property type="entry name" value="AAA"/>
    <property type="match status" value="1"/>
</dbReference>
<dbReference type="InterPro" id="IPR003959">
    <property type="entry name" value="ATPase_AAA_core"/>
</dbReference>
<evidence type="ECO:0000256" key="7">
    <source>
        <dbReference type="SAM" id="Coils"/>
    </source>
</evidence>
<dbReference type="NCBIfam" id="TIGR03345">
    <property type="entry name" value="VI_ClpV1"/>
    <property type="match status" value="1"/>
</dbReference>
<evidence type="ECO:0000256" key="4">
    <source>
        <dbReference type="ARBA" id="ARBA00022840"/>
    </source>
</evidence>
<dbReference type="Pfam" id="PF02861">
    <property type="entry name" value="Clp_N"/>
    <property type="match status" value="1"/>
</dbReference>
<evidence type="ECO:0000313" key="9">
    <source>
        <dbReference type="EMBL" id="GAA3918597.1"/>
    </source>
</evidence>
<dbReference type="InterPro" id="IPR017729">
    <property type="entry name" value="ATPase_T6SS_ClpV1"/>
</dbReference>
<dbReference type="Proteomes" id="UP001501565">
    <property type="component" value="Unassembled WGS sequence"/>
</dbReference>
<feature type="coiled-coil region" evidence="7">
    <location>
        <begin position="429"/>
        <end position="480"/>
    </location>
</feature>
<dbReference type="InterPro" id="IPR019489">
    <property type="entry name" value="Clp_ATPase_C"/>
</dbReference>
<dbReference type="SUPFAM" id="SSF52540">
    <property type="entry name" value="P-loop containing nucleoside triphosphate hydrolases"/>
    <property type="match status" value="2"/>
</dbReference>
<dbReference type="Gene3D" id="1.10.8.60">
    <property type="match status" value="1"/>
</dbReference>
<evidence type="ECO:0000256" key="3">
    <source>
        <dbReference type="ARBA" id="ARBA00022741"/>
    </source>
</evidence>
<dbReference type="Pfam" id="PF00004">
    <property type="entry name" value="AAA"/>
    <property type="match status" value="1"/>
</dbReference>
<dbReference type="InterPro" id="IPR004176">
    <property type="entry name" value="Clp_R_N"/>
</dbReference>
<feature type="domain" description="Clp R" evidence="8">
    <location>
        <begin position="10"/>
        <end position="156"/>
    </location>
</feature>
<accession>A0ABP7MAJ7</accession>
<evidence type="ECO:0000256" key="6">
    <source>
        <dbReference type="PROSITE-ProRule" id="PRU01251"/>
    </source>
</evidence>
<evidence type="ECO:0000256" key="1">
    <source>
        <dbReference type="ARBA" id="ARBA00008675"/>
    </source>
</evidence>
<dbReference type="EMBL" id="BAABBN010000004">
    <property type="protein sequence ID" value="GAA3918597.1"/>
    <property type="molecule type" value="Genomic_DNA"/>
</dbReference>
<keyword evidence="3" id="KW-0547">Nucleotide-binding</keyword>
<protein>
    <submittedName>
        <fullName evidence="9">Type VI secretion system ATPase TssH</fullName>
    </submittedName>
</protein>
<dbReference type="Gene3D" id="3.40.50.300">
    <property type="entry name" value="P-loop containing nucleotide triphosphate hydrolases"/>
    <property type="match status" value="3"/>
</dbReference>
<dbReference type="Pfam" id="PF17871">
    <property type="entry name" value="AAA_lid_9"/>
    <property type="match status" value="1"/>
</dbReference>
<dbReference type="InterPro" id="IPR041546">
    <property type="entry name" value="ClpA/ClpB_AAA_lid"/>
</dbReference>